<gene>
    <name evidence="1" type="ORF">ME9_01686</name>
</gene>
<dbReference type="EMBL" id="AIMD01000055">
    <property type="protein sequence ID" value="EJF92284.1"/>
    <property type="molecule type" value="Genomic_DNA"/>
</dbReference>
<accession>A0A9P2W2D6</accession>
<evidence type="ECO:0008006" key="3">
    <source>
        <dbReference type="Google" id="ProtNLM"/>
    </source>
</evidence>
<dbReference type="Proteomes" id="UP000002648">
    <property type="component" value="Unassembled WGS sequence"/>
</dbReference>
<dbReference type="AlphaFoldDB" id="A0A9P2W2D6"/>
<evidence type="ECO:0000313" key="1">
    <source>
        <dbReference type="EMBL" id="EJF92284.1"/>
    </source>
</evidence>
<evidence type="ECO:0000313" key="2">
    <source>
        <dbReference type="Proteomes" id="UP000002648"/>
    </source>
</evidence>
<proteinExistence type="predicted"/>
<keyword evidence="2" id="KW-1185">Reference proteome</keyword>
<sequence length="153" mass="17430">MTIVLPQMTVNISDKQRKQTVRHGQSPFINDIVVSINDPEEQILVNVALIFDLKAAGIKVFLVLAWILQNRLIRTNSVVLDQAVLKTFLEAQERKLALSPTTFFRGVAELEKAGIIAKQNHRAWYFINPSLVFKDRKVVFTNDIELENRKTGT</sequence>
<protein>
    <recommendedName>
        <fullName evidence="3">Plasmid replication protein RepL domain-containing protein</fullName>
    </recommendedName>
</protein>
<comment type="caution">
    <text evidence="1">The sequence shown here is derived from an EMBL/GenBank/DDBJ whole genome shotgun (WGS) entry which is preliminary data.</text>
</comment>
<name>A0A9P2W2D6_BARTA</name>
<organism evidence="1 2">
    <name type="scientific">Bartonella taylorii 8TBB</name>
    <dbReference type="NCBI Taxonomy" id="1094560"/>
    <lineage>
        <taxon>Bacteria</taxon>
        <taxon>Pseudomonadati</taxon>
        <taxon>Pseudomonadota</taxon>
        <taxon>Alphaproteobacteria</taxon>
        <taxon>Hyphomicrobiales</taxon>
        <taxon>Bartonellaceae</taxon>
        <taxon>Bartonella</taxon>
    </lineage>
</organism>
<reference evidence="1 2" key="1">
    <citation type="submission" date="2012-03" db="EMBL/GenBank/DDBJ databases">
        <title>The Genome Sequence of Bartonella taylorii 8TBB.</title>
        <authorList>
            <consortium name="The Broad Institute Genome Sequencing Platform"/>
            <consortium name="The Broad Institute Genome Sequencing Center for Infectious Disease"/>
            <person name="Feldgarden M."/>
            <person name="Kirby J."/>
            <person name="Kosoy M."/>
            <person name="Birtles R."/>
            <person name="Probert W.S."/>
            <person name="Chiaraviglio L."/>
            <person name="Young S.K."/>
            <person name="Zeng Q."/>
            <person name="Gargeya S."/>
            <person name="Fitzgerald M."/>
            <person name="Haas B."/>
            <person name="Abouelleil A."/>
            <person name="Alvarado L."/>
            <person name="Arachchi H.M."/>
            <person name="Berlin A."/>
            <person name="Chapman S.B."/>
            <person name="Gearin G."/>
            <person name="Goldberg J."/>
            <person name="Griggs A."/>
            <person name="Gujja S."/>
            <person name="Hansen M."/>
            <person name="Heiman D."/>
            <person name="Howarth C."/>
            <person name="Larimer J."/>
            <person name="Lui A."/>
            <person name="MacDonald P.J.P."/>
            <person name="McCowen C."/>
            <person name="Montmayeur A."/>
            <person name="Murphy C."/>
            <person name="Neiman D."/>
            <person name="Pearson M."/>
            <person name="Priest M."/>
            <person name="Roberts A."/>
            <person name="Saif S."/>
            <person name="Shea T."/>
            <person name="Sisk P."/>
            <person name="Stolte C."/>
            <person name="Sykes S."/>
            <person name="Wortman J."/>
            <person name="Nusbaum C."/>
            <person name="Birren B."/>
        </authorList>
    </citation>
    <scope>NUCLEOTIDE SEQUENCE [LARGE SCALE GENOMIC DNA]</scope>
    <source>
        <strain evidence="1 2">8TBB</strain>
    </source>
</reference>